<organism evidence="3 4">
    <name type="scientific">Bos indicus x Bos taurus</name>
    <name type="common">Hybrid cattle</name>
    <dbReference type="NCBI Taxonomy" id="30522"/>
    <lineage>
        <taxon>Eukaryota</taxon>
        <taxon>Metazoa</taxon>
        <taxon>Chordata</taxon>
        <taxon>Craniata</taxon>
        <taxon>Vertebrata</taxon>
        <taxon>Euteleostomi</taxon>
        <taxon>Mammalia</taxon>
        <taxon>Eutheria</taxon>
        <taxon>Laurasiatheria</taxon>
        <taxon>Artiodactyla</taxon>
        <taxon>Ruminantia</taxon>
        <taxon>Pecora</taxon>
        <taxon>Bovidae</taxon>
        <taxon>Bovinae</taxon>
        <taxon>Bos</taxon>
    </lineage>
</organism>
<accession>A0A4W2GHY3</accession>
<reference evidence="3" key="2">
    <citation type="submission" date="2025-08" db="UniProtKB">
        <authorList>
            <consortium name="Ensembl"/>
        </authorList>
    </citation>
    <scope>IDENTIFICATION</scope>
</reference>
<evidence type="ECO:0000313" key="4">
    <source>
        <dbReference type="Proteomes" id="UP000429181"/>
    </source>
</evidence>
<evidence type="ECO:0000256" key="1">
    <source>
        <dbReference type="SAM" id="MobiDB-lite"/>
    </source>
</evidence>
<protein>
    <recommendedName>
        <fullName evidence="5">Secreted protein</fullName>
    </recommendedName>
</protein>
<name>A0A4W2GHY3_BOBOX</name>
<dbReference type="Ensembl" id="ENSBIXT00005029609.1">
    <property type="protein sequence ID" value="ENSBIXP00005017645.1"/>
    <property type="gene ID" value="ENSBIXG00005021129.1"/>
</dbReference>
<feature type="signal peptide" evidence="2">
    <location>
        <begin position="1"/>
        <end position="27"/>
    </location>
</feature>
<feature type="region of interest" description="Disordered" evidence="1">
    <location>
        <begin position="44"/>
        <end position="101"/>
    </location>
</feature>
<feature type="chain" id="PRO_5021478637" description="Secreted protein" evidence="2">
    <location>
        <begin position="28"/>
        <end position="217"/>
    </location>
</feature>
<evidence type="ECO:0000313" key="3">
    <source>
        <dbReference type="Ensembl" id="ENSBIXP00005017645.1"/>
    </source>
</evidence>
<proteinExistence type="predicted"/>
<dbReference type="GeneTree" id="ENSGT01110000270747"/>
<evidence type="ECO:0000256" key="2">
    <source>
        <dbReference type="SAM" id="SignalP"/>
    </source>
</evidence>
<reference evidence="3 4" key="1">
    <citation type="submission" date="2018-11" db="EMBL/GenBank/DDBJ databases">
        <title>Haplotype-resolved cattle genomes.</title>
        <authorList>
            <person name="Low W.Y."/>
            <person name="Tearle R."/>
            <person name="Bickhart D.M."/>
            <person name="Rosen B.D."/>
            <person name="Koren S."/>
            <person name="Rhie A."/>
            <person name="Hiendleder S."/>
            <person name="Phillippy A.M."/>
            <person name="Smith T.P.L."/>
            <person name="Williams J.L."/>
        </authorList>
    </citation>
    <scope>NUCLEOTIDE SEQUENCE [LARGE SCALE GENOMIC DNA]</scope>
</reference>
<dbReference type="AlphaFoldDB" id="A0A4W2GHY3"/>
<evidence type="ECO:0008006" key="5">
    <source>
        <dbReference type="Google" id="ProtNLM"/>
    </source>
</evidence>
<keyword evidence="2" id="KW-0732">Signal</keyword>
<dbReference type="Proteomes" id="UP000429181">
    <property type="component" value="Chromosome 29"/>
</dbReference>
<sequence>MRRAMAFTMSVWRSMTITAAVPSPVCAWISASKSISTVSHTDLGISGVDEPPGITARRLSQPPVTPPGAPASPREDGWSGQGPARLSAPTPAQAPEARPPRWVAPGLTGVLFNQLLQRHRHLLLHGAGVVDVARDVEQFGARVALSAEAGKPGTPTAADGRGHGHSLHIGHSCRAAKHSCGGEGKNLVDVTSLVARWQRIHLPMQETWVQSHVLRGN</sequence>